<evidence type="ECO:0000313" key="2">
    <source>
        <dbReference type="EMBL" id="KAF3837682.1"/>
    </source>
</evidence>
<dbReference type="Gene3D" id="3.30.70.1820">
    <property type="entry name" value="L1 transposable element, RRM domain"/>
    <property type="match status" value="1"/>
</dbReference>
<sequence length="149" mass="17592">MQGQLVDLEGRSRRNNMRIYGVPEEKEGNSMPDFVDQLLRTELALPDTNLQIQRAHRAVARKPERNAPPRSIVVNFLEFNIKEKVLKKAWEKNILMEGRRLSFDHDYATEVVLKRKVYVGIKRVLKEKNIRFQAPLDRMRIHWDLGTRT</sequence>
<dbReference type="InterPro" id="IPR004244">
    <property type="entry name" value="Transposase_22"/>
</dbReference>
<gene>
    <name evidence="2" type="ORF">F7725_009450</name>
</gene>
<organism evidence="2 3">
    <name type="scientific">Dissostichus mawsoni</name>
    <name type="common">Antarctic cod</name>
    <dbReference type="NCBI Taxonomy" id="36200"/>
    <lineage>
        <taxon>Eukaryota</taxon>
        <taxon>Metazoa</taxon>
        <taxon>Chordata</taxon>
        <taxon>Craniata</taxon>
        <taxon>Vertebrata</taxon>
        <taxon>Euteleostomi</taxon>
        <taxon>Actinopterygii</taxon>
        <taxon>Neopterygii</taxon>
        <taxon>Teleostei</taxon>
        <taxon>Neoteleostei</taxon>
        <taxon>Acanthomorphata</taxon>
        <taxon>Eupercaria</taxon>
        <taxon>Perciformes</taxon>
        <taxon>Notothenioidei</taxon>
        <taxon>Nototheniidae</taxon>
        <taxon>Dissostichus</taxon>
    </lineage>
</organism>
<proteinExistence type="predicted"/>
<evidence type="ECO:0000313" key="3">
    <source>
        <dbReference type="Proteomes" id="UP000518266"/>
    </source>
</evidence>
<feature type="domain" description="L1 transposable element RRM" evidence="1">
    <location>
        <begin position="14"/>
        <end position="93"/>
    </location>
</feature>
<dbReference type="Pfam" id="PF02994">
    <property type="entry name" value="Transposase_22"/>
    <property type="match status" value="1"/>
</dbReference>
<dbReference type="PANTHER" id="PTHR11505">
    <property type="entry name" value="L1 TRANSPOSABLE ELEMENT-RELATED"/>
    <property type="match status" value="1"/>
</dbReference>
<comment type="caution">
    <text evidence="2">The sequence shown here is derived from an EMBL/GenBank/DDBJ whole genome shotgun (WGS) entry which is preliminary data.</text>
</comment>
<dbReference type="InterPro" id="IPR043636">
    <property type="entry name" value="L1_RRM_dom"/>
</dbReference>
<dbReference type="EMBL" id="JAAKFY010000022">
    <property type="protein sequence ID" value="KAF3837682.1"/>
    <property type="molecule type" value="Genomic_DNA"/>
</dbReference>
<protein>
    <recommendedName>
        <fullName evidence="1">L1 transposable element RRM domain-containing protein</fullName>
    </recommendedName>
</protein>
<evidence type="ECO:0000259" key="1">
    <source>
        <dbReference type="Pfam" id="PF02994"/>
    </source>
</evidence>
<name>A0A7J5XKS5_DISMA</name>
<reference evidence="2 3" key="1">
    <citation type="submission" date="2020-03" db="EMBL/GenBank/DDBJ databases">
        <title>Dissostichus mawsoni Genome sequencing and assembly.</title>
        <authorList>
            <person name="Park H."/>
        </authorList>
    </citation>
    <scope>NUCLEOTIDE SEQUENCE [LARGE SCALE GENOMIC DNA]</scope>
    <source>
        <strain evidence="2">DM0001</strain>
        <tissue evidence="2">Muscle</tissue>
    </source>
</reference>
<dbReference type="AlphaFoldDB" id="A0A7J5XKS5"/>
<keyword evidence="3" id="KW-1185">Reference proteome</keyword>
<dbReference type="OrthoDB" id="8862550at2759"/>
<accession>A0A7J5XKS5</accession>
<dbReference type="Proteomes" id="UP000518266">
    <property type="component" value="Unassembled WGS sequence"/>
</dbReference>